<evidence type="ECO:0000256" key="1">
    <source>
        <dbReference type="ARBA" id="ARBA00006484"/>
    </source>
</evidence>
<dbReference type="PROSITE" id="PS00061">
    <property type="entry name" value="ADH_SHORT"/>
    <property type="match status" value="1"/>
</dbReference>
<dbReference type="GO" id="GO:0032787">
    <property type="term" value="P:monocarboxylic acid metabolic process"/>
    <property type="evidence" value="ECO:0007669"/>
    <property type="project" value="UniProtKB-ARBA"/>
</dbReference>
<dbReference type="AlphaFoldDB" id="A0A1F5UUY7"/>
<evidence type="ECO:0000313" key="2">
    <source>
        <dbReference type="EMBL" id="OGF54942.1"/>
    </source>
</evidence>
<gene>
    <name evidence="2" type="ORF">A2Z21_08875</name>
</gene>
<proteinExistence type="inferred from homology"/>
<dbReference type="STRING" id="1817864.A2Z21_08875"/>
<dbReference type="Proteomes" id="UP000179157">
    <property type="component" value="Unassembled WGS sequence"/>
</dbReference>
<dbReference type="InterPro" id="IPR002347">
    <property type="entry name" value="SDR_fam"/>
</dbReference>
<evidence type="ECO:0000313" key="3">
    <source>
        <dbReference type="Proteomes" id="UP000179157"/>
    </source>
</evidence>
<dbReference type="PANTHER" id="PTHR42879:SF2">
    <property type="entry name" value="3-OXOACYL-[ACYL-CARRIER-PROTEIN] REDUCTASE FABG"/>
    <property type="match status" value="1"/>
</dbReference>
<evidence type="ECO:0008006" key="4">
    <source>
        <dbReference type="Google" id="ProtNLM"/>
    </source>
</evidence>
<sequence length="252" mass="27269">MDLKGKTVLVTGAGSGIGRAIALRLAGNGASVVVNDISQERADETVTQMSNLSGKGIALIADIGNYSEVRRMVENAIKHFGQIDTLVNNAGWDRLEPFVKNTPETWDKIININFKGPIYVTRAVVEHMIQRKAGKIISIASDAGRVGSTGEAVYSGTKGGLIAMSKTWAREFARYNIRVNVICPGPTDTALYREMKQDEFANKILTSIEKYMPFGLGKPEYIADAVLFFASEASDYITGQVLSVSGGLTYHG</sequence>
<dbReference type="InterPro" id="IPR036291">
    <property type="entry name" value="NAD(P)-bd_dom_sf"/>
</dbReference>
<dbReference type="FunFam" id="3.40.50.720:FF:000084">
    <property type="entry name" value="Short-chain dehydrogenase reductase"/>
    <property type="match status" value="1"/>
</dbReference>
<dbReference type="Gene3D" id="3.40.50.720">
    <property type="entry name" value="NAD(P)-binding Rossmann-like Domain"/>
    <property type="match status" value="1"/>
</dbReference>
<comment type="caution">
    <text evidence="2">The sequence shown here is derived from an EMBL/GenBank/DDBJ whole genome shotgun (WGS) entry which is preliminary data.</text>
</comment>
<dbReference type="InterPro" id="IPR050259">
    <property type="entry name" value="SDR"/>
</dbReference>
<accession>A0A1F5UUY7</accession>
<reference evidence="2 3" key="1">
    <citation type="journal article" date="2016" name="Nat. Commun.">
        <title>Thousands of microbial genomes shed light on interconnected biogeochemical processes in an aquifer system.</title>
        <authorList>
            <person name="Anantharaman K."/>
            <person name="Brown C.T."/>
            <person name="Hug L.A."/>
            <person name="Sharon I."/>
            <person name="Castelle C.J."/>
            <person name="Probst A.J."/>
            <person name="Thomas B.C."/>
            <person name="Singh A."/>
            <person name="Wilkins M.J."/>
            <person name="Karaoz U."/>
            <person name="Brodie E.L."/>
            <person name="Williams K.H."/>
            <person name="Hubbard S.S."/>
            <person name="Banfield J.F."/>
        </authorList>
    </citation>
    <scope>NUCLEOTIDE SEQUENCE [LARGE SCALE GENOMIC DNA]</scope>
    <source>
        <strain evidence="3">RBG_16_55_9</strain>
    </source>
</reference>
<dbReference type="NCBIfam" id="NF005559">
    <property type="entry name" value="PRK07231.1"/>
    <property type="match status" value="1"/>
</dbReference>
<dbReference type="SUPFAM" id="SSF51735">
    <property type="entry name" value="NAD(P)-binding Rossmann-fold domains"/>
    <property type="match status" value="1"/>
</dbReference>
<name>A0A1F5UUY7_FRAXR</name>
<dbReference type="PANTHER" id="PTHR42879">
    <property type="entry name" value="3-OXOACYL-(ACYL-CARRIER-PROTEIN) REDUCTASE"/>
    <property type="match status" value="1"/>
</dbReference>
<protein>
    <recommendedName>
        <fullName evidence="4">2-hydroxycyclohexanecarboxyl-CoA dehydrogenase</fullName>
    </recommendedName>
</protein>
<dbReference type="EMBL" id="MFGX01000068">
    <property type="protein sequence ID" value="OGF54942.1"/>
    <property type="molecule type" value="Genomic_DNA"/>
</dbReference>
<dbReference type="PRINTS" id="PR00080">
    <property type="entry name" value="SDRFAMILY"/>
</dbReference>
<dbReference type="Pfam" id="PF13561">
    <property type="entry name" value="adh_short_C2"/>
    <property type="match status" value="1"/>
</dbReference>
<organism evidence="2 3">
    <name type="scientific">Fraserbacteria sp. (strain RBG_16_55_9)</name>
    <dbReference type="NCBI Taxonomy" id="1817864"/>
    <lineage>
        <taxon>Bacteria</taxon>
        <taxon>Candidatus Fraseribacteriota</taxon>
    </lineage>
</organism>
<dbReference type="PRINTS" id="PR00081">
    <property type="entry name" value="GDHRDH"/>
</dbReference>
<dbReference type="InterPro" id="IPR020904">
    <property type="entry name" value="Sc_DH/Rdtase_CS"/>
</dbReference>
<comment type="similarity">
    <text evidence="1">Belongs to the short-chain dehydrogenases/reductases (SDR) family.</text>
</comment>